<dbReference type="InterPro" id="IPR007421">
    <property type="entry name" value="Schlafen_AlbA_2_dom"/>
</dbReference>
<dbReference type="PANTHER" id="PTHR30595">
    <property type="entry name" value="GLPR-RELATED TRANSCRIPTIONAL REPRESSOR"/>
    <property type="match status" value="1"/>
</dbReference>
<dbReference type="AlphaFoldDB" id="A0A1V1PCJ0"/>
<dbReference type="PANTHER" id="PTHR30595:SF6">
    <property type="entry name" value="SCHLAFEN ALBA-2 DOMAIN-CONTAINING PROTEIN"/>
    <property type="match status" value="1"/>
</dbReference>
<reference evidence="3" key="1">
    <citation type="submission" date="2012-11" db="EMBL/GenBank/DDBJ databases">
        <authorList>
            <person name="Lucero-Rivera Y.E."/>
            <person name="Tovar-Ramirez D."/>
        </authorList>
    </citation>
    <scope>NUCLEOTIDE SEQUENCE [LARGE SCALE GENOMIC DNA]</scope>
    <source>
        <strain evidence="3">Araruama</strain>
    </source>
</reference>
<feature type="domain" description="Schlafen AlbA-2" evidence="1">
    <location>
        <begin position="25"/>
        <end position="127"/>
    </location>
</feature>
<sequence>MNPINIEEILQKNDHDQFTFMDRIEDPYQLCEQMVAIANGNGGLVVIGLNASGESSQLNQNDIVSAMRMITQASFELVQPSIFPKTQIIDYKDAKSIVIEIPSGYQKPYCTVSGRFLTKKDSDIQEMGLDDLRALFQEKMVTQADQMIIEGLDQEQIDIDIFKPFFQKKYQVDLPDHIPLMTILESMKLASNGRINTTGMLLFGIYPTEEFALSQIIAMAFFGNDTSDLEYRDSETFEGTIPQLFENGFDFIVRNLTASQEENEGLKDIPDNIIQEILINSLVHRSYYMDYFTSGNTVISVFDDRVEIESPGALPENLSIKTIQSGAAFQRNPTIAKYIIDMLPFRGIGLGLSAIVADYPGIEMIDEPDSDQFKVIIKRP</sequence>
<dbReference type="EMBL" id="ATBP01000152">
    <property type="protein sequence ID" value="ETR72395.1"/>
    <property type="molecule type" value="Genomic_DNA"/>
</dbReference>
<proteinExistence type="predicted"/>
<comment type="caution">
    <text evidence="2">The sequence shown here is derived from an EMBL/GenBank/DDBJ whole genome shotgun (WGS) entry which is preliminary data.</text>
</comment>
<evidence type="ECO:0000313" key="3">
    <source>
        <dbReference type="Proteomes" id="UP000189670"/>
    </source>
</evidence>
<evidence type="ECO:0000259" key="1">
    <source>
        <dbReference type="Pfam" id="PF04326"/>
    </source>
</evidence>
<dbReference type="InterPro" id="IPR038461">
    <property type="entry name" value="Schlafen_AlbA_2_dom_sf"/>
</dbReference>
<dbReference type="Pfam" id="PF04326">
    <property type="entry name" value="SLFN_AlbA_2"/>
    <property type="match status" value="1"/>
</dbReference>
<accession>A0A1V1PCJ0</accession>
<dbReference type="Pfam" id="PF13749">
    <property type="entry name" value="HATPase_c_4"/>
    <property type="match status" value="1"/>
</dbReference>
<dbReference type="InterPro" id="IPR038475">
    <property type="entry name" value="RecG_C_sf"/>
</dbReference>
<gene>
    <name evidence="2" type="ORF">OMM_01756</name>
</gene>
<dbReference type="Gene3D" id="3.30.565.60">
    <property type="match status" value="1"/>
</dbReference>
<organism evidence="2 3">
    <name type="scientific">Candidatus Magnetoglobus multicellularis str. Araruama</name>
    <dbReference type="NCBI Taxonomy" id="890399"/>
    <lineage>
        <taxon>Bacteria</taxon>
        <taxon>Pseudomonadati</taxon>
        <taxon>Thermodesulfobacteriota</taxon>
        <taxon>Desulfobacteria</taxon>
        <taxon>Desulfobacterales</taxon>
        <taxon>Desulfobacteraceae</taxon>
        <taxon>Candidatus Magnetoglobus</taxon>
    </lineage>
</organism>
<dbReference type="Gene3D" id="3.30.950.30">
    <property type="entry name" value="Schlafen, AAA domain"/>
    <property type="match status" value="1"/>
</dbReference>
<evidence type="ECO:0000313" key="2">
    <source>
        <dbReference type="EMBL" id="ETR72395.1"/>
    </source>
</evidence>
<name>A0A1V1PCJ0_9BACT</name>
<dbReference type="Proteomes" id="UP000189670">
    <property type="component" value="Unassembled WGS sequence"/>
</dbReference>
<protein>
    <submittedName>
        <fullName evidence="2">Transcriptional regulator</fullName>
    </submittedName>
</protein>